<dbReference type="AlphaFoldDB" id="B4D306"/>
<dbReference type="PANTHER" id="PTHR43581:SF4">
    <property type="entry name" value="ATP_GTP PHOSPHATASE"/>
    <property type="match status" value="1"/>
</dbReference>
<dbReference type="PANTHER" id="PTHR43581">
    <property type="entry name" value="ATP/GTP PHOSPHATASE"/>
    <property type="match status" value="1"/>
</dbReference>
<protein>
    <submittedName>
        <fullName evidence="2">AAA ATPase</fullName>
    </submittedName>
</protein>
<gene>
    <name evidence="2" type="ORF">CfE428DRAFT_3294</name>
</gene>
<feature type="domain" description="AAA+ ATPase" evidence="1">
    <location>
        <begin position="42"/>
        <end position="347"/>
    </location>
</feature>
<dbReference type="SMART" id="SM00382">
    <property type="entry name" value="AAA"/>
    <property type="match status" value="1"/>
</dbReference>
<name>B4D306_9BACT</name>
<reference evidence="2 3" key="1">
    <citation type="journal article" date="2011" name="J. Bacteriol.">
        <title>Genome sequence of Chthoniobacter flavus Ellin428, an aerobic heterotrophic soil bacterium.</title>
        <authorList>
            <person name="Kant R."/>
            <person name="van Passel M.W."/>
            <person name="Palva A."/>
            <person name="Lucas S."/>
            <person name="Lapidus A."/>
            <person name="Glavina Del Rio T."/>
            <person name="Dalin E."/>
            <person name="Tice H."/>
            <person name="Bruce D."/>
            <person name="Goodwin L."/>
            <person name="Pitluck S."/>
            <person name="Larimer F.W."/>
            <person name="Land M.L."/>
            <person name="Hauser L."/>
            <person name="Sangwan P."/>
            <person name="de Vos W.M."/>
            <person name="Janssen P.H."/>
            <person name="Smidt H."/>
        </authorList>
    </citation>
    <scope>NUCLEOTIDE SEQUENCE [LARGE SCALE GENOMIC DNA]</scope>
    <source>
        <strain evidence="2 3">Ellin428</strain>
    </source>
</reference>
<accession>B4D306</accession>
<organism evidence="2 3">
    <name type="scientific">Chthoniobacter flavus Ellin428</name>
    <dbReference type="NCBI Taxonomy" id="497964"/>
    <lineage>
        <taxon>Bacteria</taxon>
        <taxon>Pseudomonadati</taxon>
        <taxon>Verrucomicrobiota</taxon>
        <taxon>Spartobacteria</taxon>
        <taxon>Chthoniobacterales</taxon>
        <taxon>Chthoniobacteraceae</taxon>
        <taxon>Chthoniobacter</taxon>
    </lineage>
</organism>
<evidence type="ECO:0000313" key="3">
    <source>
        <dbReference type="Proteomes" id="UP000005824"/>
    </source>
</evidence>
<dbReference type="GO" id="GO:0016887">
    <property type="term" value="F:ATP hydrolysis activity"/>
    <property type="evidence" value="ECO:0007669"/>
    <property type="project" value="InterPro"/>
</dbReference>
<dbReference type="EMBL" id="ABVL01000009">
    <property type="protein sequence ID" value="EDY19117.1"/>
    <property type="molecule type" value="Genomic_DNA"/>
</dbReference>
<dbReference type="GO" id="GO:0005524">
    <property type="term" value="F:ATP binding"/>
    <property type="evidence" value="ECO:0007669"/>
    <property type="project" value="InterPro"/>
</dbReference>
<dbReference type="SUPFAM" id="SSF52540">
    <property type="entry name" value="P-loop containing nucleoside triphosphate hydrolases"/>
    <property type="match status" value="1"/>
</dbReference>
<dbReference type="Gene3D" id="3.40.50.300">
    <property type="entry name" value="P-loop containing nucleotide triphosphate hydrolases"/>
    <property type="match status" value="1"/>
</dbReference>
<dbReference type="InterPro" id="IPR051396">
    <property type="entry name" value="Bact_Antivir_Def_Nuclease"/>
</dbReference>
<dbReference type="Proteomes" id="UP000005824">
    <property type="component" value="Unassembled WGS sequence"/>
</dbReference>
<dbReference type="InterPro" id="IPR027417">
    <property type="entry name" value="P-loop_NTPase"/>
</dbReference>
<dbReference type="InParanoid" id="B4D306"/>
<keyword evidence="3" id="KW-1185">Reference proteome</keyword>
<sequence>MPSTIPAGGASASPPLGPIRIAIGGQNSQPFKSIDNLLWEDVPPFAVLTGLNGSGKTQLLELLAYRLTQTRHPQLGDLGKVLVNITGDTFSPDSVAFIPSQWEIGGAPVLGLAQLQDAKRNLYSQLQRHQIEHDMVRRAMRGKLERLLGVQNLEQLGAEAFAKRLPDDFAFMLNEVSLTAGLTHVFLAYRVRTAEALEKGQSREETAQKLGPAPWDVLNQMFQAAEFTYRVVSPLETGLLDTYEILLEDPSTGHRIQPTDLSSGEKTLLALVLWLYNSQHHGQFPRLFLLDEPDAHLHPSMTRHLLNVIKNVLVERHDVRTILTTHSPSTVALAPADALFEMSKQQPRVVRSRSQAATIGLLTAGLITVSPNTRYVLVEDEDDVKFYSAVRDLLLDYGPSRDPRAIKPAPSIVFLPASNGAGKAKIGGGKTVVIPWVEKFDQAPLNELVRGIIDRDISNSGTARVYPVGRYSIENYLLDPLVVFGALLDAGRAPVIPNVAISVGDEYLLRSMSVMQLQSIVNTIRGTVESRLVNLTSFEVMTTAVVFTNTKVLQYPLWMIDRRGHDLLPLYQAAFGGPTVLTPPKLERSFRRIRLIPKELADIMDKLQS</sequence>
<evidence type="ECO:0000259" key="1">
    <source>
        <dbReference type="SMART" id="SM00382"/>
    </source>
</evidence>
<comment type="caution">
    <text evidence="2">The sequence shown here is derived from an EMBL/GenBank/DDBJ whole genome shotgun (WGS) entry which is preliminary data.</text>
</comment>
<dbReference type="InterPro" id="IPR003593">
    <property type="entry name" value="AAA+_ATPase"/>
</dbReference>
<dbReference type="eggNOG" id="COG1131">
    <property type="taxonomic scope" value="Bacteria"/>
</dbReference>
<dbReference type="Pfam" id="PF13304">
    <property type="entry name" value="AAA_21"/>
    <property type="match status" value="1"/>
</dbReference>
<proteinExistence type="predicted"/>
<evidence type="ECO:0000313" key="2">
    <source>
        <dbReference type="EMBL" id="EDY19117.1"/>
    </source>
</evidence>
<dbReference type="RefSeq" id="WP_006980619.1">
    <property type="nucleotide sequence ID" value="NZ_ABVL01000009.1"/>
</dbReference>
<dbReference type="InterPro" id="IPR003959">
    <property type="entry name" value="ATPase_AAA_core"/>
</dbReference>